<keyword evidence="2" id="KW-1185">Reference proteome</keyword>
<evidence type="ECO:0000313" key="2">
    <source>
        <dbReference type="Proteomes" id="UP000789759"/>
    </source>
</evidence>
<dbReference type="Proteomes" id="UP000789759">
    <property type="component" value="Unassembled WGS sequence"/>
</dbReference>
<dbReference type="AlphaFoldDB" id="A0A9N9N3Y9"/>
<feature type="non-terminal residue" evidence="1">
    <location>
        <position position="1"/>
    </location>
</feature>
<name>A0A9N9N3Y9_9GLOM</name>
<sequence length="72" mass="8472">HYKALKGVSKPYSKPQQQTQTLLSYDKEYKLIDKNNIPDFDHYKNKTLITVIYHSILLSFNNINNLNDQITT</sequence>
<protein>
    <submittedName>
        <fullName evidence="1">6333_t:CDS:1</fullName>
    </submittedName>
</protein>
<evidence type="ECO:0000313" key="1">
    <source>
        <dbReference type="EMBL" id="CAG8699759.1"/>
    </source>
</evidence>
<comment type="caution">
    <text evidence="1">The sequence shown here is derived from an EMBL/GenBank/DDBJ whole genome shotgun (WGS) entry which is preliminary data.</text>
</comment>
<organism evidence="1 2">
    <name type="scientific">Cetraspora pellucida</name>
    <dbReference type="NCBI Taxonomy" id="1433469"/>
    <lineage>
        <taxon>Eukaryota</taxon>
        <taxon>Fungi</taxon>
        <taxon>Fungi incertae sedis</taxon>
        <taxon>Mucoromycota</taxon>
        <taxon>Glomeromycotina</taxon>
        <taxon>Glomeromycetes</taxon>
        <taxon>Diversisporales</taxon>
        <taxon>Gigasporaceae</taxon>
        <taxon>Cetraspora</taxon>
    </lineage>
</organism>
<proteinExistence type="predicted"/>
<accession>A0A9N9N3Y9</accession>
<gene>
    <name evidence="1" type="ORF">CPELLU_LOCUS11757</name>
</gene>
<reference evidence="1" key="1">
    <citation type="submission" date="2021-06" db="EMBL/GenBank/DDBJ databases">
        <authorList>
            <person name="Kallberg Y."/>
            <person name="Tangrot J."/>
            <person name="Rosling A."/>
        </authorList>
    </citation>
    <scope>NUCLEOTIDE SEQUENCE</scope>
    <source>
        <strain evidence="1">FL966</strain>
    </source>
</reference>
<dbReference type="EMBL" id="CAJVQA010010694">
    <property type="protein sequence ID" value="CAG8699759.1"/>
    <property type="molecule type" value="Genomic_DNA"/>
</dbReference>